<accession>A0ABV7VGX6</accession>
<sequence length="345" mass="35676">MGKPFGPLPAPGTRPFIVEVRRGAQVESRHPVVAAVVDADGRLVAGWGDAGAMIFPRSSNKALQALPLVESGAADAFDLSQAELAMACASHGGETRHTGTVAAWLARIGRGPGDLECGAHWPYHEETARQLARDQAAPTPLHNNCSGKHAGMVSVATHLGEDIAGYVKPDHAVQRRVTAAIEDVCGVKIAAENFATDGCSMPTMAIPLDRLAHGFARFVTGQGLAPERAKAAKRLAAAVAAEPFFVAGTGRFCTAVMQAGGGRFIAKTGAEGVYTAASAELGIGVALKVLDGTARAAQTALGGLLDRLGLLDEAGREAIRPLVEQPLTNWRGLSVGSIGLETPAF</sequence>
<dbReference type="PANTHER" id="PTHR42110:SF1">
    <property type="entry name" value="L-ASPARAGINASE, PUTATIVE (AFU_ORTHOLOGUE AFUA_3G11890)-RELATED"/>
    <property type="match status" value="1"/>
</dbReference>
<dbReference type="PANTHER" id="PTHR42110">
    <property type="entry name" value="L-ASPARAGINASE, PUTATIVE (AFU_ORTHOLOGUE AFUA_3G11890)-RELATED"/>
    <property type="match status" value="1"/>
</dbReference>
<dbReference type="Proteomes" id="UP001595711">
    <property type="component" value="Unassembled WGS sequence"/>
</dbReference>
<keyword evidence="2" id="KW-1185">Reference proteome</keyword>
<dbReference type="Pfam" id="PF06089">
    <property type="entry name" value="Asparaginase_II"/>
    <property type="match status" value="1"/>
</dbReference>
<gene>
    <name evidence="1" type="ORF">ACFOOQ_10915</name>
</gene>
<proteinExistence type="predicted"/>
<protein>
    <submittedName>
        <fullName evidence="1">Asparaginase</fullName>
    </submittedName>
</protein>
<evidence type="ECO:0000313" key="1">
    <source>
        <dbReference type="EMBL" id="MFC3676056.1"/>
    </source>
</evidence>
<dbReference type="EMBL" id="JBHRYJ010000002">
    <property type="protein sequence ID" value="MFC3676056.1"/>
    <property type="molecule type" value="Genomic_DNA"/>
</dbReference>
<name>A0ABV7VGX6_9PROT</name>
<dbReference type="InterPro" id="IPR010349">
    <property type="entry name" value="Asparaginase_II"/>
</dbReference>
<evidence type="ECO:0000313" key="2">
    <source>
        <dbReference type="Proteomes" id="UP001595711"/>
    </source>
</evidence>
<comment type="caution">
    <text evidence="1">The sequence shown here is derived from an EMBL/GenBank/DDBJ whole genome shotgun (WGS) entry which is preliminary data.</text>
</comment>
<dbReference type="RefSeq" id="WP_379725952.1">
    <property type="nucleotide sequence ID" value="NZ_JBHRYJ010000002.1"/>
</dbReference>
<organism evidence="1 2">
    <name type="scientific">Ferrovibrio xuzhouensis</name>
    <dbReference type="NCBI Taxonomy" id="1576914"/>
    <lineage>
        <taxon>Bacteria</taxon>
        <taxon>Pseudomonadati</taxon>
        <taxon>Pseudomonadota</taxon>
        <taxon>Alphaproteobacteria</taxon>
        <taxon>Rhodospirillales</taxon>
        <taxon>Rhodospirillaceae</taxon>
        <taxon>Ferrovibrio</taxon>
    </lineage>
</organism>
<reference evidence="2" key="1">
    <citation type="journal article" date="2019" name="Int. J. Syst. Evol. Microbiol.">
        <title>The Global Catalogue of Microorganisms (GCM) 10K type strain sequencing project: providing services to taxonomists for standard genome sequencing and annotation.</title>
        <authorList>
            <consortium name="The Broad Institute Genomics Platform"/>
            <consortium name="The Broad Institute Genome Sequencing Center for Infectious Disease"/>
            <person name="Wu L."/>
            <person name="Ma J."/>
        </authorList>
    </citation>
    <scope>NUCLEOTIDE SEQUENCE [LARGE SCALE GENOMIC DNA]</scope>
    <source>
        <strain evidence="2">KCTC 42182</strain>
    </source>
</reference>